<feature type="compositionally biased region" description="Polar residues" evidence="5">
    <location>
        <begin position="578"/>
        <end position="590"/>
    </location>
</feature>
<feature type="compositionally biased region" description="Low complexity" evidence="5">
    <location>
        <begin position="1496"/>
        <end position="1507"/>
    </location>
</feature>
<feature type="compositionally biased region" description="Polar residues" evidence="5">
    <location>
        <begin position="833"/>
        <end position="843"/>
    </location>
</feature>
<dbReference type="GO" id="GO:0005856">
    <property type="term" value="C:cytoskeleton"/>
    <property type="evidence" value="ECO:0007669"/>
    <property type="project" value="UniProtKB-SubCell"/>
</dbReference>
<dbReference type="InterPro" id="IPR036534">
    <property type="entry name" value="GAR_dom_sf"/>
</dbReference>
<dbReference type="EMBL" id="JAFJYH010000130">
    <property type="protein sequence ID" value="KAG4418369.1"/>
    <property type="molecule type" value="Genomic_DNA"/>
</dbReference>
<evidence type="ECO:0000256" key="4">
    <source>
        <dbReference type="SAM" id="Coils"/>
    </source>
</evidence>
<dbReference type="PROSITE" id="PS51460">
    <property type="entry name" value="GAR"/>
    <property type="match status" value="1"/>
</dbReference>
<feature type="region of interest" description="Disordered" evidence="5">
    <location>
        <begin position="354"/>
        <end position="388"/>
    </location>
</feature>
<feature type="compositionally biased region" description="Pro residues" evidence="5">
    <location>
        <begin position="1"/>
        <end position="11"/>
    </location>
</feature>
<feature type="compositionally biased region" description="Polar residues" evidence="5">
    <location>
        <begin position="1028"/>
        <end position="1054"/>
    </location>
</feature>
<dbReference type="GO" id="GO:0008017">
    <property type="term" value="F:microtubule binding"/>
    <property type="evidence" value="ECO:0007669"/>
    <property type="project" value="InterPro"/>
</dbReference>
<feature type="compositionally biased region" description="Polar residues" evidence="5">
    <location>
        <begin position="1318"/>
        <end position="1330"/>
    </location>
</feature>
<feature type="region of interest" description="Disordered" evidence="5">
    <location>
        <begin position="1132"/>
        <end position="1213"/>
    </location>
</feature>
<evidence type="ECO:0000256" key="2">
    <source>
        <dbReference type="ARBA" id="ARBA00022490"/>
    </source>
</evidence>
<proteinExistence type="predicted"/>
<keyword evidence="8" id="KW-1185">Reference proteome</keyword>
<feature type="region of interest" description="Disordered" evidence="5">
    <location>
        <begin position="811"/>
        <end position="843"/>
    </location>
</feature>
<feature type="compositionally biased region" description="Basic and acidic residues" evidence="5">
    <location>
        <begin position="651"/>
        <end position="663"/>
    </location>
</feature>
<name>A0A8H7TB77_9HELO</name>
<comment type="subcellular location">
    <subcellularLocation>
        <location evidence="1">Cytoplasm</location>
        <location evidence="1">Cytoskeleton</location>
    </subcellularLocation>
</comment>
<feature type="coiled-coil region" evidence="4">
    <location>
        <begin position="140"/>
        <end position="167"/>
    </location>
</feature>
<feature type="compositionally biased region" description="Polar residues" evidence="5">
    <location>
        <begin position="966"/>
        <end position="979"/>
    </location>
</feature>
<reference evidence="7" key="1">
    <citation type="submission" date="2021-02" db="EMBL/GenBank/DDBJ databases">
        <title>Genome sequence Cadophora malorum strain M34.</title>
        <authorList>
            <person name="Stefanovic E."/>
            <person name="Vu D."/>
            <person name="Scully C."/>
            <person name="Dijksterhuis J."/>
            <person name="Roader J."/>
            <person name="Houbraken J."/>
        </authorList>
    </citation>
    <scope>NUCLEOTIDE SEQUENCE</scope>
    <source>
        <strain evidence="7">M34</strain>
    </source>
</reference>
<keyword evidence="3" id="KW-0206">Cytoskeleton</keyword>
<feature type="region of interest" description="Disordered" evidence="5">
    <location>
        <begin position="578"/>
        <end position="600"/>
    </location>
</feature>
<dbReference type="SUPFAM" id="SSF143575">
    <property type="entry name" value="GAS2 domain-like"/>
    <property type="match status" value="1"/>
</dbReference>
<feature type="compositionally biased region" description="Low complexity" evidence="5">
    <location>
        <begin position="1008"/>
        <end position="1019"/>
    </location>
</feature>
<evidence type="ECO:0000259" key="6">
    <source>
        <dbReference type="PROSITE" id="PS51460"/>
    </source>
</evidence>
<dbReference type="OrthoDB" id="5409589at2759"/>
<feature type="region of interest" description="Disordered" evidence="5">
    <location>
        <begin position="1268"/>
        <end position="1331"/>
    </location>
</feature>
<evidence type="ECO:0000256" key="1">
    <source>
        <dbReference type="ARBA" id="ARBA00004245"/>
    </source>
</evidence>
<feature type="compositionally biased region" description="Basic and acidic residues" evidence="5">
    <location>
        <begin position="1555"/>
        <end position="1595"/>
    </location>
</feature>
<feature type="coiled-coil region" evidence="4">
    <location>
        <begin position="475"/>
        <end position="537"/>
    </location>
</feature>
<feature type="compositionally biased region" description="Basic residues" evidence="5">
    <location>
        <begin position="23"/>
        <end position="35"/>
    </location>
</feature>
<evidence type="ECO:0000313" key="7">
    <source>
        <dbReference type="EMBL" id="KAG4418369.1"/>
    </source>
</evidence>
<sequence length="1636" mass="178957">MDMDGSPPPLLTPSIPRFAPPRTHTRTPSRSPTRHRLADDILSDLSPATTLEAFTNPSGKLKASIEAATPSERAFGLRATLASKKIQEWVDELSGWPWPAEGGSVGFEIPSAKRRKLSIQGDDRGRRNSNGYTQEPKYIGSLLETEVERYENRIDDITADMEDLNVEEIKRQVLDTHFSPRSRPSSSASNAPPMPSLFASYTRMDDFTAVITATVLQSLPNLSRLTRLMDVWNIRLSVLRKVPPLMLALDDAEIALKSGWTAIDKSDASQNPHPNEDAYLTRKAFEVMREVLQDKVTTLGQDLDYMLDTLEGREDTLPDSWLDRMETLENDYGTWVVSGDRKVREGEWARMAKARKEEDDAQKLKEAEAAETARRKAEEEARRKAQLDAEAAEAARLKNEEEAREAARLQALNDAQEAEAADVARRKAEADAREAARIETLRKAEEVEAARILAEQVEVVRVQAAERAHHLARKKQEAEAADLIAEQEAESARRQDEKDAWDLAEQKALDEDARLEAARLNEQQAQADDQARQASQQALKDEEISEAARIQAALEAQETVKEQILEGSQHVEVAMVNAQQQSLEESNRQAGKSLDDQAELDVEDAAVRTTKLDAEHTESQRQVEESELSNQKLDKNTELAQTQPKMNAEAASKDVARDAKCDRQSDYARIDSLAPNEQETESASVDAQQDVNVADVNVADVNVADVNVADVNVADVIKSTFIPLDIVDDTSNKERDTDCDRCEELRQSKPNSPARPSIGSTLSSGAIRTRSFVESLVSPDFDDAIKPQITRYAPFDGVRDSPESVIRTTEVEVKQRSTNGPDLASPIHLDDSFPQTPTSSTVSSAARVFTSPTSEESSPPRAKVLPFDNSFTKILRAPSPGREGRESFTCQADQSLQRSKAPSPAPQTPVRSEFAFDGANDVDESQPAPAQKSTGDEWIVVESTNTNPKFPGNVEDHHSDAEDSTSRSSIVFDYSTSEPTPEIFEAQPAEYFTSPVKSPRPIAEQGDVPTPTVALPATPKLVEAASDPQESTPTKSPGPSASSRHSRDSTNSILSPVAEEFLSRSTELDVDGPCDACDVAVRDLEASEKKSSDTDLAVLAHKTSISHIDSPIRRISIPRRESMSSDASTIIHGRVGESPSSTVPSPISEDATESSFEQSPSAGRIGHRSVKSYDISPPNSPAPGLAKRPSLFLPTTPGLSPSIEPTTPLPESMPSTPLDAPVFGNIDVSTVPIISSPKKSNSDDQMQQQIYSLLESIPARIRLTTEPNETPFTSQTLRPKKTRRSITPSFRSSSSMSNYSTTSRAPTPSFTLAPAFGKTSSRPRPQSSNPEIKLYHLSRSTGEAPIKLFVRLVGEHGERVMVRVGGGWADLGEYLKEYASHHGRRSAVDAGDKVQIQDLPSRNVSSSSTATLRGTGNGNGRSTPDPRPQSVMERDRERPGSSLFVRKTRRSMGESSSSSSSNTAIANTATAFDPHSSRAPSTPLPSTSLHRNLAATPPSTTSSTSTSGGDRHTERDRAARSSSRLSWTSDDATGSGKTPLALGLAGPKSKNVTISERDQEWVESMKEKVRLASAEKERRERVREREKDRERDRDSGVGLSLGKKEGSGRESGRESRASFGEMEKVGGTKRLFRKGL</sequence>
<dbReference type="Gene3D" id="3.30.920.20">
    <property type="entry name" value="Gas2-like domain"/>
    <property type="match status" value="1"/>
</dbReference>
<evidence type="ECO:0000313" key="8">
    <source>
        <dbReference type="Proteomes" id="UP000664132"/>
    </source>
</evidence>
<dbReference type="Proteomes" id="UP000664132">
    <property type="component" value="Unassembled WGS sequence"/>
</dbReference>
<organism evidence="7 8">
    <name type="scientific">Cadophora malorum</name>
    <dbReference type="NCBI Taxonomy" id="108018"/>
    <lineage>
        <taxon>Eukaryota</taxon>
        <taxon>Fungi</taxon>
        <taxon>Dikarya</taxon>
        <taxon>Ascomycota</taxon>
        <taxon>Pezizomycotina</taxon>
        <taxon>Leotiomycetes</taxon>
        <taxon>Helotiales</taxon>
        <taxon>Ploettnerulaceae</taxon>
        <taxon>Cadophora</taxon>
    </lineage>
</organism>
<feature type="compositionally biased region" description="Polar residues" evidence="5">
    <location>
        <begin position="888"/>
        <end position="900"/>
    </location>
</feature>
<comment type="caution">
    <text evidence="7">The sequence shown here is derived from an EMBL/GenBank/DDBJ whole genome shotgun (WGS) entry which is preliminary data.</text>
</comment>
<feature type="domain" description="GAR" evidence="6">
    <location>
        <begin position="1307"/>
        <end position="1382"/>
    </location>
</feature>
<feature type="region of interest" description="Disordered" evidence="5">
    <location>
        <begin position="1"/>
        <end position="36"/>
    </location>
</feature>
<feature type="region of interest" description="Disordered" evidence="5">
    <location>
        <begin position="1385"/>
        <end position="1636"/>
    </location>
</feature>
<feature type="compositionally biased region" description="Polar residues" evidence="5">
    <location>
        <begin position="1478"/>
        <end position="1490"/>
    </location>
</feature>
<feature type="compositionally biased region" description="Basic and acidic residues" evidence="5">
    <location>
        <begin position="1602"/>
        <end position="1626"/>
    </location>
</feature>
<keyword evidence="4" id="KW-0175">Coiled coil</keyword>
<accession>A0A8H7TB77</accession>
<evidence type="ECO:0000256" key="3">
    <source>
        <dbReference type="ARBA" id="ARBA00023212"/>
    </source>
</evidence>
<feature type="region of interest" description="Disordered" evidence="5">
    <location>
        <begin position="877"/>
        <end position="1058"/>
    </location>
</feature>
<keyword evidence="2" id="KW-0963">Cytoplasm</keyword>
<feature type="region of interest" description="Disordered" evidence="5">
    <location>
        <begin position="612"/>
        <end position="663"/>
    </location>
</feature>
<feature type="compositionally biased region" description="Basic and acidic residues" evidence="5">
    <location>
        <begin position="954"/>
        <end position="965"/>
    </location>
</feature>
<dbReference type="Pfam" id="PF02187">
    <property type="entry name" value="GAS2"/>
    <property type="match status" value="1"/>
</dbReference>
<feature type="compositionally biased region" description="Low complexity" evidence="5">
    <location>
        <begin position="1520"/>
        <end position="1532"/>
    </location>
</feature>
<protein>
    <recommendedName>
        <fullName evidence="6">GAR domain-containing protein</fullName>
    </recommendedName>
</protein>
<feature type="compositionally biased region" description="Basic and acidic residues" evidence="5">
    <location>
        <begin position="1509"/>
        <end position="1519"/>
    </location>
</feature>
<gene>
    <name evidence="7" type="ORF">IFR04_008511</name>
</gene>
<feature type="compositionally biased region" description="Polar residues" evidence="5">
    <location>
        <begin position="1398"/>
        <end position="1414"/>
    </location>
</feature>
<dbReference type="InterPro" id="IPR003108">
    <property type="entry name" value="GAR_dom"/>
</dbReference>
<feature type="compositionally biased region" description="Low complexity" evidence="5">
    <location>
        <begin position="1285"/>
        <end position="1304"/>
    </location>
</feature>
<feature type="compositionally biased region" description="Basic and acidic residues" evidence="5">
    <location>
        <begin position="612"/>
        <end position="624"/>
    </location>
</feature>
<feature type="region of interest" description="Disordered" evidence="5">
    <location>
        <begin position="744"/>
        <end position="763"/>
    </location>
</feature>
<feature type="compositionally biased region" description="Polar residues" evidence="5">
    <location>
        <begin position="1268"/>
        <end position="1277"/>
    </location>
</feature>
<evidence type="ECO:0000256" key="5">
    <source>
        <dbReference type="SAM" id="MobiDB-lite"/>
    </source>
</evidence>